<dbReference type="Proteomes" id="UP000011532">
    <property type="component" value="Unassembled WGS sequence"/>
</dbReference>
<dbReference type="PANTHER" id="PTHR40697:SF3">
    <property type="entry name" value="ACETOIN CATABOLISM PROTEIN X"/>
    <property type="match status" value="1"/>
</dbReference>
<dbReference type="EMBL" id="AOHU01000097">
    <property type="protein sequence ID" value="ELY26468.1"/>
    <property type="molecule type" value="Genomic_DNA"/>
</dbReference>
<dbReference type="RefSeq" id="WP_004044268.1">
    <property type="nucleotide sequence ID" value="NC_013967.1"/>
</dbReference>
<dbReference type="GO" id="GO:0006741">
    <property type="term" value="P:NADP+ biosynthetic process"/>
    <property type="evidence" value="ECO:0007669"/>
    <property type="project" value="InterPro"/>
</dbReference>
<dbReference type="SUPFAM" id="SSF111331">
    <property type="entry name" value="NAD kinase/diacylglycerol kinase-like"/>
    <property type="match status" value="1"/>
</dbReference>
<dbReference type="GeneID" id="8926116"/>
<reference evidence="1 2" key="2">
    <citation type="journal article" date="2014" name="PLoS Genet.">
        <title>Phylogenetically driven sequencing of extremely halophilic archaea reveals strategies for static and dynamic osmo-response.</title>
        <authorList>
            <person name="Becker E.A."/>
            <person name="Seitzer P.M."/>
            <person name="Tritt A."/>
            <person name="Larsen D."/>
            <person name="Krusor M."/>
            <person name="Yao A.I."/>
            <person name="Wu D."/>
            <person name="Madern D."/>
            <person name="Eisen J.A."/>
            <person name="Darling A.E."/>
            <person name="Facciotti M.T."/>
        </authorList>
    </citation>
    <scope>NUCLEOTIDE SEQUENCE [LARGE SCALE GENOMIC DNA]</scope>
    <source>
        <strain evidence="2">ATCC 29605 / DSM 3757 / JCM 8879 / NBRC 14742 / NCIMB 2012 / VKM B-1768 / DS2</strain>
    </source>
</reference>
<dbReference type="InterPro" id="IPR039065">
    <property type="entry name" value="AcoX-like"/>
</dbReference>
<name>A0A384KAU3_HALVD</name>
<keyword evidence="1" id="KW-0418">Kinase</keyword>
<protein>
    <submittedName>
        <fullName evidence="1">ATP-NAD kinase</fullName>
    </submittedName>
</protein>
<accession>A0A384KAU3</accession>
<comment type="caution">
    <text evidence="1">The sequence shown here is derived from an EMBL/GenBank/DDBJ whole genome shotgun (WGS) entry which is preliminary data.</text>
</comment>
<dbReference type="Gene3D" id="3.40.50.10330">
    <property type="entry name" value="Probable inorganic polyphosphate/atp-NAD kinase, domain 1"/>
    <property type="match status" value="1"/>
</dbReference>
<evidence type="ECO:0000313" key="2">
    <source>
        <dbReference type="Proteomes" id="UP000011532"/>
    </source>
</evidence>
<gene>
    <name evidence="1" type="ORF">C498_15388</name>
</gene>
<dbReference type="GO" id="GO:0003951">
    <property type="term" value="F:NAD+ kinase activity"/>
    <property type="evidence" value="ECO:0007669"/>
    <property type="project" value="InterPro"/>
</dbReference>
<dbReference type="AlphaFoldDB" id="A0A384KAU3"/>
<reference evidence="2" key="1">
    <citation type="submission" date="2012-11" db="EMBL/GenBank/DDBJ databases">
        <authorList>
            <person name="Becker E.A."/>
            <person name="Seitzer P."/>
            <person name="Tritt A."/>
            <person name="Larsen D."/>
            <person name="Yao A."/>
            <person name="Wu D."/>
            <person name="Darling A."/>
            <person name="Eisen J.A."/>
            <person name="Facciotti M.T."/>
        </authorList>
    </citation>
    <scope>NUCLEOTIDE SEQUENCE [LARGE SCALE GENOMIC DNA]</scope>
    <source>
        <strain evidence="2">ATCC 29605 / DSM 3757 / JCM 8879 / NBRC 14742 / NCIMB 2012 / VKM B-1768 / DS2</strain>
    </source>
</reference>
<organism evidence="1 2">
    <name type="scientific">Haloferax volcanii (strain ATCC 29605 / DSM 3757 / JCM 8879 / NBRC 14742 / NCIMB 2012 / VKM B-1768 / DS2)</name>
    <name type="common">Halobacterium volcanii</name>
    <dbReference type="NCBI Taxonomy" id="309800"/>
    <lineage>
        <taxon>Archaea</taxon>
        <taxon>Methanobacteriati</taxon>
        <taxon>Methanobacteriota</taxon>
        <taxon>Stenosarchaea group</taxon>
        <taxon>Halobacteria</taxon>
        <taxon>Halobacteriales</taxon>
        <taxon>Haloferacaceae</taxon>
        <taxon>Haloferax</taxon>
    </lineage>
</organism>
<evidence type="ECO:0000313" key="1">
    <source>
        <dbReference type="EMBL" id="ELY26468.1"/>
    </source>
</evidence>
<dbReference type="Pfam" id="PF01513">
    <property type="entry name" value="NAD_kinase"/>
    <property type="match status" value="1"/>
</dbReference>
<dbReference type="OrthoDB" id="45424at2157"/>
<dbReference type="PANTHER" id="PTHR40697">
    <property type="entry name" value="ACETOIN CATABOLISM PROTEIN X"/>
    <property type="match status" value="1"/>
</dbReference>
<sequence>MTTTIGLVVNPAAGRDIRRLTGGASVSNNYAKRRTAGCVLAGLTLVDDVEVLVMPDSTGLADRIVDDAPDDLGVEFVDMTVTASGQDSRTAAAHFAEHADAVVVLGGDGTTRDVAQTIDDVPVVSISTGTNNVVPTPVDGTVAGAAAALVGSGAIPAAEATTRHGTIEVDVVRSEETTVIRGLATVGVLDRPFVGTRAILDPSDIVGGVVSRSSPAEIGLSGIAGGLVTHRPDEPGGVGFRLARGGDDGGDGTDAAGAADATTNPATTVRAITVPGRLSTVDVAEHRVLDDGEGYAFEVDRGVISVDGEREREVRNGTVRLRPVSDGPRLVDVEAVLERAADDGRFRLG</sequence>
<keyword evidence="1" id="KW-0808">Transferase</keyword>
<dbReference type="InterPro" id="IPR002504">
    <property type="entry name" value="NADK"/>
</dbReference>
<proteinExistence type="predicted"/>
<dbReference type="InterPro" id="IPR016064">
    <property type="entry name" value="NAD/diacylglycerol_kinase_sf"/>
</dbReference>
<dbReference type="InterPro" id="IPR017438">
    <property type="entry name" value="ATP-NAD_kinase_N"/>
</dbReference>